<dbReference type="SUPFAM" id="SSF53474">
    <property type="entry name" value="alpha/beta-Hydrolases"/>
    <property type="match status" value="1"/>
</dbReference>
<name>A0A4S8LD52_DENBC</name>
<proteinExistence type="predicted"/>
<dbReference type="PANTHER" id="PTHR37471">
    <property type="entry name" value="UNNAMED PRODUCT"/>
    <property type="match status" value="1"/>
</dbReference>
<organism evidence="3 4">
    <name type="scientific">Dendrothele bispora (strain CBS 962.96)</name>
    <dbReference type="NCBI Taxonomy" id="1314807"/>
    <lineage>
        <taxon>Eukaryota</taxon>
        <taxon>Fungi</taxon>
        <taxon>Dikarya</taxon>
        <taxon>Basidiomycota</taxon>
        <taxon>Agaricomycotina</taxon>
        <taxon>Agaricomycetes</taxon>
        <taxon>Agaricomycetidae</taxon>
        <taxon>Agaricales</taxon>
        <taxon>Agaricales incertae sedis</taxon>
        <taxon>Dendrothele</taxon>
    </lineage>
</organism>
<sequence>MLGQTFPEYVFILFSIAFIRSIAPACLFYVLACIHTRRLFLSIWTSIYLGLEVIFLLFYLVRRRRLQQEALHKPPPLTKSQRQKLFQRCAEHIISISSPSEDVTRNLDLYKNSNGNNSNSNYPLGWFPSTLQAPSPNRLPKKGNVIEWLLWALFSISPEQAHRLEKEGARREGEGGDLREEIEDYIEKIETLLGTKFEEGRDSTMSSIRLTLDPVKMVHRPLLWYFTVFLVDMYTALRLFRLGFRHYAPRTQTRSWFRVFPPRPFTWVFSKPAATEQFSYWYRPASTSTSTSSSQPRNLGSKSESSGAEAITKDPIVFIHGIGVGLHPYTPFLTSLIRSPSSSSSAPSILLIELLPISSRITSFPSIATPSLTSDTSKPNTNTPQHPATTPLTAANVSLDAFYTTLSSLGLQNAVLATHSYGTVLGAWILREQRARQTLELRLKREKGEELGPGKAEEDDGERRHAVTRHNERKTPTITSHVFIDPIPILLHLPDVAYNFLYRPPGRRRWWNWNWNANEWQLWYFASRDPDVAYELHRGFWWTENVLWKEDLVGGGGQSSGKESDNDERSQGEEPRAPRIAVILSEKDQIVPSERVWEYLTSTTSIGTTSECVAVGVKEPNPSTRSKESLSISKGSTNNGNRRWISDCGHLEVLWFDGLDHAMVFDDREGMGEIQKVLEGFCGVKESSGCRVYEKCEI</sequence>
<accession>A0A4S8LD52</accession>
<feature type="region of interest" description="Disordered" evidence="1">
    <location>
        <begin position="286"/>
        <end position="307"/>
    </location>
</feature>
<keyword evidence="2" id="KW-1133">Transmembrane helix</keyword>
<feature type="compositionally biased region" description="Basic and acidic residues" evidence="1">
    <location>
        <begin position="562"/>
        <end position="577"/>
    </location>
</feature>
<evidence type="ECO:0008006" key="5">
    <source>
        <dbReference type="Google" id="ProtNLM"/>
    </source>
</evidence>
<feature type="region of interest" description="Disordered" evidence="1">
    <location>
        <begin position="553"/>
        <end position="578"/>
    </location>
</feature>
<dbReference type="AlphaFoldDB" id="A0A4S8LD52"/>
<evidence type="ECO:0000256" key="2">
    <source>
        <dbReference type="SAM" id="Phobius"/>
    </source>
</evidence>
<protein>
    <recommendedName>
        <fullName evidence="5">AB hydrolase-1 domain-containing protein</fullName>
    </recommendedName>
</protein>
<dbReference type="OrthoDB" id="6431331at2759"/>
<feature type="compositionally biased region" description="Polar residues" evidence="1">
    <location>
        <begin position="295"/>
        <end position="306"/>
    </location>
</feature>
<keyword evidence="2" id="KW-0812">Transmembrane</keyword>
<evidence type="ECO:0000256" key="1">
    <source>
        <dbReference type="SAM" id="MobiDB-lite"/>
    </source>
</evidence>
<reference evidence="3 4" key="1">
    <citation type="journal article" date="2019" name="Nat. Ecol. Evol.">
        <title>Megaphylogeny resolves global patterns of mushroom evolution.</title>
        <authorList>
            <person name="Varga T."/>
            <person name="Krizsan K."/>
            <person name="Foldi C."/>
            <person name="Dima B."/>
            <person name="Sanchez-Garcia M."/>
            <person name="Sanchez-Ramirez S."/>
            <person name="Szollosi G.J."/>
            <person name="Szarkandi J.G."/>
            <person name="Papp V."/>
            <person name="Albert L."/>
            <person name="Andreopoulos W."/>
            <person name="Angelini C."/>
            <person name="Antonin V."/>
            <person name="Barry K.W."/>
            <person name="Bougher N.L."/>
            <person name="Buchanan P."/>
            <person name="Buyck B."/>
            <person name="Bense V."/>
            <person name="Catcheside P."/>
            <person name="Chovatia M."/>
            <person name="Cooper J."/>
            <person name="Damon W."/>
            <person name="Desjardin D."/>
            <person name="Finy P."/>
            <person name="Geml J."/>
            <person name="Haridas S."/>
            <person name="Hughes K."/>
            <person name="Justo A."/>
            <person name="Karasinski D."/>
            <person name="Kautmanova I."/>
            <person name="Kiss B."/>
            <person name="Kocsube S."/>
            <person name="Kotiranta H."/>
            <person name="LaButti K.M."/>
            <person name="Lechner B.E."/>
            <person name="Liimatainen K."/>
            <person name="Lipzen A."/>
            <person name="Lukacs Z."/>
            <person name="Mihaltcheva S."/>
            <person name="Morgado L.N."/>
            <person name="Niskanen T."/>
            <person name="Noordeloos M.E."/>
            <person name="Ohm R.A."/>
            <person name="Ortiz-Santana B."/>
            <person name="Ovrebo C."/>
            <person name="Racz N."/>
            <person name="Riley R."/>
            <person name="Savchenko A."/>
            <person name="Shiryaev A."/>
            <person name="Soop K."/>
            <person name="Spirin V."/>
            <person name="Szebenyi C."/>
            <person name="Tomsovsky M."/>
            <person name="Tulloss R.E."/>
            <person name="Uehling J."/>
            <person name="Grigoriev I.V."/>
            <person name="Vagvolgyi C."/>
            <person name="Papp T."/>
            <person name="Martin F.M."/>
            <person name="Miettinen O."/>
            <person name="Hibbett D.S."/>
            <person name="Nagy L.G."/>
        </authorList>
    </citation>
    <scope>NUCLEOTIDE SEQUENCE [LARGE SCALE GENOMIC DNA]</scope>
    <source>
        <strain evidence="3 4">CBS 962.96</strain>
    </source>
</reference>
<feature type="transmembrane region" description="Helical" evidence="2">
    <location>
        <begin position="12"/>
        <end position="32"/>
    </location>
</feature>
<dbReference type="InterPro" id="IPR029058">
    <property type="entry name" value="AB_hydrolase_fold"/>
</dbReference>
<dbReference type="Proteomes" id="UP000297245">
    <property type="component" value="Unassembled WGS sequence"/>
</dbReference>
<feature type="transmembrane region" description="Helical" evidence="2">
    <location>
        <begin position="39"/>
        <end position="61"/>
    </location>
</feature>
<gene>
    <name evidence="3" type="ORF">K435DRAFT_369326</name>
</gene>
<dbReference type="PANTHER" id="PTHR37471:SF1">
    <property type="entry name" value="AB HYDROLASE-1 DOMAIN-CONTAINING PROTEIN"/>
    <property type="match status" value="1"/>
</dbReference>
<dbReference type="EMBL" id="ML179505">
    <property type="protein sequence ID" value="THU86288.1"/>
    <property type="molecule type" value="Genomic_DNA"/>
</dbReference>
<feature type="region of interest" description="Disordered" evidence="1">
    <location>
        <begin position="446"/>
        <end position="469"/>
    </location>
</feature>
<evidence type="ECO:0000313" key="4">
    <source>
        <dbReference type="Proteomes" id="UP000297245"/>
    </source>
</evidence>
<evidence type="ECO:0000313" key="3">
    <source>
        <dbReference type="EMBL" id="THU86288.1"/>
    </source>
</evidence>
<feature type="region of interest" description="Disordered" evidence="1">
    <location>
        <begin position="370"/>
        <end position="391"/>
    </location>
</feature>
<keyword evidence="2" id="KW-0472">Membrane</keyword>
<keyword evidence="4" id="KW-1185">Reference proteome</keyword>